<dbReference type="GeneID" id="18909160"/>
<dbReference type="EMBL" id="JH930471">
    <property type="protein sequence ID" value="EKM56897.1"/>
    <property type="molecule type" value="Genomic_DNA"/>
</dbReference>
<organism evidence="1 2">
    <name type="scientific">Phanerochaete carnosa (strain HHB-10118-sp)</name>
    <name type="common">White-rot fungus</name>
    <name type="synonym">Peniophora carnosa</name>
    <dbReference type="NCBI Taxonomy" id="650164"/>
    <lineage>
        <taxon>Eukaryota</taxon>
        <taxon>Fungi</taxon>
        <taxon>Dikarya</taxon>
        <taxon>Basidiomycota</taxon>
        <taxon>Agaricomycotina</taxon>
        <taxon>Agaricomycetes</taxon>
        <taxon>Polyporales</taxon>
        <taxon>Phanerochaetaceae</taxon>
        <taxon>Phanerochaete</taxon>
    </lineage>
</organism>
<evidence type="ECO:0000313" key="2">
    <source>
        <dbReference type="Proteomes" id="UP000008370"/>
    </source>
</evidence>
<gene>
    <name evidence="1" type="ORF">PHACADRAFT_160437</name>
</gene>
<dbReference type="AlphaFoldDB" id="K5X298"/>
<name>K5X298_PHACS</name>
<dbReference type="Proteomes" id="UP000008370">
    <property type="component" value="Unassembled WGS sequence"/>
</dbReference>
<protein>
    <submittedName>
        <fullName evidence="1">Uncharacterized protein</fullName>
    </submittedName>
</protein>
<evidence type="ECO:0000313" key="1">
    <source>
        <dbReference type="EMBL" id="EKM56897.1"/>
    </source>
</evidence>
<sequence>MSIGSPATGSLSGFSKNVNPPIAEADFDILLHTNASTSLTPDTTFALRTYGPHTAQAGQNVQLISSGWSLNLPSFDVARHL</sequence>
<accession>K5X298</accession>
<keyword evidence="2" id="KW-1185">Reference proteome</keyword>
<dbReference type="HOGENOM" id="CLU_2574632_0_0_1"/>
<proteinExistence type="predicted"/>
<reference evidence="1 2" key="1">
    <citation type="journal article" date="2012" name="BMC Genomics">
        <title>Comparative genomics of the white-rot fungi, Phanerochaete carnosa and P. chrysosporium, to elucidate the genetic basis of the distinct wood types they colonize.</title>
        <authorList>
            <person name="Suzuki H."/>
            <person name="MacDonald J."/>
            <person name="Syed K."/>
            <person name="Salamov A."/>
            <person name="Hori C."/>
            <person name="Aerts A."/>
            <person name="Henrissat B."/>
            <person name="Wiebenga A."/>
            <person name="vanKuyk P.A."/>
            <person name="Barry K."/>
            <person name="Lindquist E."/>
            <person name="LaButti K."/>
            <person name="Lapidus A."/>
            <person name="Lucas S."/>
            <person name="Coutinho P."/>
            <person name="Gong Y."/>
            <person name="Samejima M."/>
            <person name="Mahadevan R."/>
            <person name="Abou-Zaid M."/>
            <person name="de Vries R.P."/>
            <person name="Igarashi K."/>
            <person name="Yadav J.S."/>
            <person name="Grigoriev I.V."/>
            <person name="Master E.R."/>
        </authorList>
    </citation>
    <scope>NUCLEOTIDE SEQUENCE [LARGE SCALE GENOMIC DNA]</scope>
    <source>
        <strain evidence="1 2">HHB-10118-sp</strain>
    </source>
</reference>
<dbReference type="InParanoid" id="K5X298"/>
<dbReference type="KEGG" id="pco:PHACADRAFT_160437"/>
<dbReference type="RefSeq" id="XP_007394727.1">
    <property type="nucleotide sequence ID" value="XM_007394665.1"/>
</dbReference>